<evidence type="ECO:0000256" key="10">
    <source>
        <dbReference type="SAM" id="MobiDB-lite"/>
    </source>
</evidence>
<dbReference type="EMBL" id="AP028912">
    <property type="protein sequence ID" value="BES93912.1"/>
    <property type="molecule type" value="Genomic_DNA"/>
</dbReference>
<evidence type="ECO:0000313" key="11">
    <source>
        <dbReference type="EMBL" id="BES93912.1"/>
    </source>
</evidence>
<sequence>MNYPPNPNQQQRPAYGVRNPQDPIMMTPQDDQDQRYRQTPTLQQYPGYQDYPGMDPAMQYGGPQYPRYGYPGPSPGQIPMNQFPYMPNPEQLFNNPMVADVAMHYGNKLMDTGKEMVDKELNKYVSVSRLKHYFAVDTGYVVKKLKLVVFPFTHGDWARKFDSGGPAQPRDDVNSPDLYIPLMAYVTYLLVAGLALGTQDRFKPDILAICATQALAWIIIEIGLQLASIYIFNVQTNLNSFELLSFAGYKFVGIISCILLSIVFQRKGYYACLLYFSIAIVFFLIRALKYQVMCTYEPNSGYSAGASSITSSKRKMYILLSIAITQPFFIWWLSYDFNSPLSN</sequence>
<evidence type="ECO:0000256" key="6">
    <source>
        <dbReference type="ARBA" id="ARBA00022989"/>
    </source>
</evidence>
<evidence type="ECO:0000256" key="4">
    <source>
        <dbReference type="ARBA" id="ARBA00022824"/>
    </source>
</evidence>
<keyword evidence="4 9" id="KW-0256">Endoplasmic reticulum</keyword>
<feature type="region of interest" description="Disordered" evidence="10">
    <location>
        <begin position="1"/>
        <end position="35"/>
    </location>
</feature>
<organism evidence="11 12">
    <name type="scientific">Nesidiocoris tenuis</name>
    <dbReference type="NCBI Taxonomy" id="355587"/>
    <lineage>
        <taxon>Eukaryota</taxon>
        <taxon>Metazoa</taxon>
        <taxon>Ecdysozoa</taxon>
        <taxon>Arthropoda</taxon>
        <taxon>Hexapoda</taxon>
        <taxon>Insecta</taxon>
        <taxon>Pterygota</taxon>
        <taxon>Neoptera</taxon>
        <taxon>Paraneoptera</taxon>
        <taxon>Hemiptera</taxon>
        <taxon>Heteroptera</taxon>
        <taxon>Panheteroptera</taxon>
        <taxon>Cimicomorpha</taxon>
        <taxon>Miridae</taxon>
        <taxon>Dicyphina</taxon>
        <taxon>Nesidiocoris</taxon>
    </lineage>
</organism>
<keyword evidence="2 9" id="KW-0813">Transport</keyword>
<comment type="subcellular location">
    <subcellularLocation>
        <location evidence="9">Endoplasmic reticulum membrane</location>
        <topology evidence="9">Multi-pass membrane protein</topology>
    </subcellularLocation>
    <subcellularLocation>
        <location evidence="9">Golgi apparatus membrane</location>
        <topology evidence="9">Multi-pass membrane protein</topology>
    </subcellularLocation>
</comment>
<feature type="transmembrane region" description="Helical" evidence="9">
    <location>
        <begin position="178"/>
        <end position="197"/>
    </location>
</feature>
<feature type="transmembrane region" description="Helical" evidence="9">
    <location>
        <begin position="316"/>
        <end position="335"/>
    </location>
</feature>
<dbReference type="InterPro" id="IPR005578">
    <property type="entry name" value="Yif1_fam"/>
</dbReference>
<evidence type="ECO:0000256" key="1">
    <source>
        <dbReference type="ARBA" id="ARBA00009727"/>
    </source>
</evidence>
<feature type="transmembrane region" description="Helical" evidence="9">
    <location>
        <begin position="243"/>
        <end position="262"/>
    </location>
</feature>
<evidence type="ECO:0000256" key="5">
    <source>
        <dbReference type="ARBA" id="ARBA00022927"/>
    </source>
</evidence>
<gene>
    <name evidence="11" type="ORF">NTJ_06720</name>
</gene>
<keyword evidence="5 9" id="KW-0653">Protein transport</keyword>
<protein>
    <recommendedName>
        <fullName evidence="9">Protein YIF1</fullName>
    </recommendedName>
</protein>
<dbReference type="PANTHER" id="PTHR14083">
    <property type="entry name" value="YIP1 INTERACTING FACTOR HOMOLOG YIF1 PROTEIN"/>
    <property type="match status" value="1"/>
</dbReference>
<keyword evidence="6 9" id="KW-1133">Transmembrane helix</keyword>
<accession>A0ABN7ANW2</accession>
<reference evidence="11 12" key="1">
    <citation type="submission" date="2023-09" db="EMBL/GenBank/DDBJ databases">
        <title>Nesidiocoris tenuis whole genome shotgun sequence.</title>
        <authorList>
            <person name="Shibata T."/>
            <person name="Shimoda M."/>
            <person name="Kobayashi T."/>
            <person name="Uehara T."/>
        </authorList>
    </citation>
    <scope>NUCLEOTIDE SEQUENCE [LARGE SCALE GENOMIC DNA]</scope>
    <source>
        <strain evidence="11 12">Japan</strain>
    </source>
</reference>
<evidence type="ECO:0000313" key="12">
    <source>
        <dbReference type="Proteomes" id="UP001307889"/>
    </source>
</evidence>
<dbReference type="PANTHER" id="PTHR14083:SF0">
    <property type="entry name" value="YIP1D-INTERACTING FACTOR 1, ISOFORM C"/>
    <property type="match status" value="1"/>
</dbReference>
<dbReference type="Pfam" id="PF03878">
    <property type="entry name" value="YIF1"/>
    <property type="match status" value="1"/>
</dbReference>
<feature type="transmembrane region" description="Helical" evidence="9">
    <location>
        <begin position="206"/>
        <end position="231"/>
    </location>
</feature>
<comment type="similarity">
    <text evidence="1 9">Belongs to the YIF1 family.</text>
</comment>
<comment type="function">
    <text evidence="9">Has a role in transport between endoplasmic reticulum and Golgi.</text>
</comment>
<evidence type="ECO:0000256" key="8">
    <source>
        <dbReference type="ARBA" id="ARBA00023136"/>
    </source>
</evidence>
<name>A0ABN7ANW2_9HEMI</name>
<proteinExistence type="inferred from homology"/>
<feature type="transmembrane region" description="Helical" evidence="9">
    <location>
        <begin position="269"/>
        <end position="288"/>
    </location>
</feature>
<evidence type="ECO:0000256" key="9">
    <source>
        <dbReference type="RuleBase" id="RU368073"/>
    </source>
</evidence>
<dbReference type="Proteomes" id="UP001307889">
    <property type="component" value="Chromosome 4"/>
</dbReference>
<evidence type="ECO:0000256" key="2">
    <source>
        <dbReference type="ARBA" id="ARBA00022448"/>
    </source>
</evidence>
<evidence type="ECO:0000256" key="3">
    <source>
        <dbReference type="ARBA" id="ARBA00022692"/>
    </source>
</evidence>
<evidence type="ECO:0000256" key="7">
    <source>
        <dbReference type="ARBA" id="ARBA00023034"/>
    </source>
</evidence>
<keyword evidence="8 9" id="KW-0472">Membrane</keyword>
<keyword evidence="3 9" id="KW-0812">Transmembrane</keyword>
<keyword evidence="7 9" id="KW-0333">Golgi apparatus</keyword>
<keyword evidence="12" id="KW-1185">Reference proteome</keyword>